<dbReference type="Proteomes" id="UP000004474">
    <property type="component" value="Unassembled WGS sequence"/>
</dbReference>
<evidence type="ECO:0000313" key="1">
    <source>
        <dbReference type="EMBL" id="EKA62049.1"/>
    </source>
</evidence>
<proteinExistence type="predicted"/>
<evidence type="ECO:0000313" key="2">
    <source>
        <dbReference type="Proteomes" id="UP000004474"/>
    </source>
</evidence>
<reference evidence="1 2" key="1">
    <citation type="journal article" date="2012" name="J. Bacteriol.">
        <title>Genome Sequence of Janibacter hoylei MTCC8307, Isolated from the Stratospheric Air.</title>
        <authorList>
            <person name="Pawar S.P."/>
            <person name="Dhotre D.P."/>
            <person name="Shetty S.A."/>
            <person name="Chowdhury S.P."/>
            <person name="Chaudhari B.L."/>
            <person name="Shouche Y.S."/>
        </authorList>
    </citation>
    <scope>NUCLEOTIDE SEQUENCE [LARGE SCALE GENOMIC DNA]</scope>
    <source>
        <strain evidence="1 2">PVAS-1</strain>
    </source>
</reference>
<gene>
    <name evidence="1" type="ORF">B277_04252</name>
</gene>
<dbReference type="AntiFam" id="ANF00159">
    <property type="entry name" value="Shadow ORF (opposite uvrA)"/>
</dbReference>
<dbReference type="AlphaFoldDB" id="K1E047"/>
<organism evidence="1 2">
    <name type="scientific">Janibacter hoylei PVAS-1</name>
    <dbReference type="NCBI Taxonomy" id="1210046"/>
    <lineage>
        <taxon>Bacteria</taxon>
        <taxon>Bacillati</taxon>
        <taxon>Actinomycetota</taxon>
        <taxon>Actinomycetes</taxon>
        <taxon>Micrococcales</taxon>
        <taxon>Intrasporangiaceae</taxon>
        <taxon>Janibacter</taxon>
    </lineage>
</organism>
<protein>
    <submittedName>
        <fullName evidence="1">Uncharacterized protein</fullName>
    </submittedName>
</protein>
<sequence>MWLPWLMQGEPVAAEEVVSGGGFLDVSQSFGRAAVDDTPSSFTCGGPDVHKPIRTPHHVDGVLDDEEAVTALLEPLKDVQQRTDILRMEPGGRFVQHVDDAEKFGSQLGCQSQTLKFSA</sequence>
<name>K1E047_9MICO</name>
<comment type="caution">
    <text evidence="1">The sequence shown here is derived from an EMBL/GenBank/DDBJ whole genome shotgun (WGS) entry which is preliminary data.</text>
</comment>
<accession>K1E047</accession>
<dbReference type="EMBL" id="ALWX01000015">
    <property type="protein sequence ID" value="EKA62049.1"/>
    <property type="molecule type" value="Genomic_DNA"/>
</dbReference>